<sequence length="534" mass="58994">MYHIGNIYGITAISVIGGGLFGFDISSMSAILPTQQYRCYFNQGPKGPPYTDASEACSGPKPNVQGGITAAMPGGSFVGALISGYLTDKLGRKKAIQIGCMIWMIGSAISCASQNIGMLIVGRFINGLSVGICSAQVPVYVSELAPPSKRGRVVGSQQWAITWGILIMYYISYGCTFLDGPTAFRVPWGLQMIPAVILAIGILFLPESPRWLARHDRWEECQAVLTLVHGHGDPHSPFVKLELEEIKQMIEFERQNADVSVAELFRPRMLNRLHIGIFTQIWSQLTGMNVMMYYITYVFGMAGLTGNTNLIASSIQYVINVCMTVPALIWMDRWGRRPMFVIGALLMATWLFANAGLMASYGHAAPPGGLNNVAEQSWEITGKPAKAVIACTYLFVASYAPTWGPASWVYPPEVFPLRIRGKAVALTTSCNWIFNFALSYFVPPAFVSIKWKVYIVFGVFCIAMAIHTFFVFPETAGKTLEDVEEIFIAGVPAWKTKVEYSNVRRAEQGMLDPEKAQALEQRPERHENTQEIKV</sequence>
<dbReference type="FunFam" id="1.20.1250.20:FF:000026">
    <property type="entry name" value="MFS quinate transporter QutD"/>
    <property type="match status" value="1"/>
</dbReference>
<protein>
    <submittedName>
        <fullName evidence="11">High affinity glucose transporter</fullName>
    </submittedName>
</protein>
<name>A0A9P4L7T3_9PLEO</name>
<dbReference type="GeneID" id="63851189"/>
<evidence type="ECO:0000313" key="11">
    <source>
        <dbReference type="EMBL" id="KAF1844463.1"/>
    </source>
</evidence>
<gene>
    <name evidence="11" type="ORF">K460DRAFT_369314</name>
</gene>
<proteinExistence type="inferred from homology"/>
<feature type="domain" description="Major facilitator superfamily (MFS) profile" evidence="10">
    <location>
        <begin position="10"/>
        <end position="476"/>
    </location>
</feature>
<feature type="transmembrane region" description="Helical" evidence="9">
    <location>
        <begin position="7"/>
        <end position="32"/>
    </location>
</feature>
<dbReference type="InterPro" id="IPR005829">
    <property type="entry name" value="Sugar_transporter_CS"/>
</dbReference>
<feature type="transmembrane region" description="Helical" evidence="9">
    <location>
        <begin position="153"/>
        <end position="173"/>
    </location>
</feature>
<dbReference type="InterPro" id="IPR020846">
    <property type="entry name" value="MFS_dom"/>
</dbReference>
<evidence type="ECO:0000256" key="1">
    <source>
        <dbReference type="ARBA" id="ARBA00004141"/>
    </source>
</evidence>
<dbReference type="InterPro" id="IPR005828">
    <property type="entry name" value="MFS_sugar_transport-like"/>
</dbReference>
<dbReference type="GO" id="GO:0016020">
    <property type="term" value="C:membrane"/>
    <property type="evidence" value="ECO:0007669"/>
    <property type="project" value="UniProtKB-SubCell"/>
</dbReference>
<dbReference type="SUPFAM" id="SSF103473">
    <property type="entry name" value="MFS general substrate transporter"/>
    <property type="match status" value="1"/>
</dbReference>
<dbReference type="RefSeq" id="XP_040787026.1">
    <property type="nucleotide sequence ID" value="XM_040933938.1"/>
</dbReference>
<evidence type="ECO:0000256" key="2">
    <source>
        <dbReference type="ARBA" id="ARBA00010992"/>
    </source>
</evidence>
<dbReference type="Proteomes" id="UP000800039">
    <property type="component" value="Unassembled WGS sequence"/>
</dbReference>
<keyword evidence="6 9" id="KW-0472">Membrane</keyword>
<feature type="transmembrane region" description="Helical" evidence="9">
    <location>
        <begin position="423"/>
        <end position="442"/>
    </location>
</feature>
<dbReference type="NCBIfam" id="TIGR00879">
    <property type="entry name" value="SP"/>
    <property type="match status" value="1"/>
</dbReference>
<dbReference type="PROSITE" id="PS00217">
    <property type="entry name" value="SUGAR_TRANSPORT_2"/>
    <property type="match status" value="1"/>
</dbReference>
<feature type="region of interest" description="Disordered" evidence="8">
    <location>
        <begin position="512"/>
        <end position="534"/>
    </location>
</feature>
<evidence type="ECO:0000256" key="3">
    <source>
        <dbReference type="ARBA" id="ARBA00022448"/>
    </source>
</evidence>
<accession>A0A9P4L7T3</accession>
<comment type="similarity">
    <text evidence="2 7">Belongs to the major facilitator superfamily. Sugar transporter (TC 2.A.1.1) family.</text>
</comment>
<dbReference type="PRINTS" id="PR00171">
    <property type="entry name" value="SUGRTRNSPORT"/>
</dbReference>
<evidence type="ECO:0000256" key="5">
    <source>
        <dbReference type="ARBA" id="ARBA00022989"/>
    </source>
</evidence>
<evidence type="ECO:0000256" key="6">
    <source>
        <dbReference type="ARBA" id="ARBA00023136"/>
    </source>
</evidence>
<feature type="transmembrane region" description="Helical" evidence="9">
    <location>
        <begin position="315"/>
        <end position="332"/>
    </location>
</feature>
<dbReference type="CDD" id="cd17356">
    <property type="entry name" value="MFS_HXT"/>
    <property type="match status" value="1"/>
</dbReference>
<feature type="transmembrane region" description="Helical" evidence="9">
    <location>
        <begin position="454"/>
        <end position="472"/>
    </location>
</feature>
<evidence type="ECO:0000259" key="10">
    <source>
        <dbReference type="PROSITE" id="PS50850"/>
    </source>
</evidence>
<feature type="transmembrane region" description="Helical" evidence="9">
    <location>
        <begin position="68"/>
        <end position="86"/>
    </location>
</feature>
<dbReference type="OrthoDB" id="4142200at2759"/>
<dbReference type="GO" id="GO:0005351">
    <property type="term" value="F:carbohydrate:proton symporter activity"/>
    <property type="evidence" value="ECO:0007669"/>
    <property type="project" value="TreeGrafter"/>
</dbReference>
<comment type="caution">
    <text evidence="11">The sequence shown here is derived from an EMBL/GenBank/DDBJ whole genome shotgun (WGS) entry which is preliminary data.</text>
</comment>
<dbReference type="PANTHER" id="PTHR48022:SF7">
    <property type="entry name" value="MAJOR FACILITATOR SUPERFAMILY (MFS) PROFILE DOMAIN-CONTAINING PROTEIN-RELATED"/>
    <property type="match status" value="1"/>
</dbReference>
<dbReference type="Pfam" id="PF00083">
    <property type="entry name" value="Sugar_tr"/>
    <property type="match status" value="1"/>
</dbReference>
<dbReference type="PROSITE" id="PS50850">
    <property type="entry name" value="MFS"/>
    <property type="match status" value="1"/>
</dbReference>
<dbReference type="Gene3D" id="1.20.1250.20">
    <property type="entry name" value="MFS general substrate transporter like domains"/>
    <property type="match status" value="1"/>
</dbReference>
<keyword evidence="12" id="KW-1185">Reference proteome</keyword>
<dbReference type="PROSITE" id="PS00216">
    <property type="entry name" value="SUGAR_TRANSPORT_1"/>
    <property type="match status" value="1"/>
</dbReference>
<dbReference type="InterPro" id="IPR036259">
    <property type="entry name" value="MFS_trans_sf"/>
</dbReference>
<evidence type="ECO:0000313" key="12">
    <source>
        <dbReference type="Proteomes" id="UP000800039"/>
    </source>
</evidence>
<feature type="transmembrane region" description="Helical" evidence="9">
    <location>
        <begin position="185"/>
        <end position="205"/>
    </location>
</feature>
<comment type="subcellular location">
    <subcellularLocation>
        <location evidence="1">Membrane</location>
        <topology evidence="1">Multi-pass membrane protein</topology>
    </subcellularLocation>
</comment>
<dbReference type="EMBL" id="ML976617">
    <property type="protein sequence ID" value="KAF1844463.1"/>
    <property type="molecule type" value="Genomic_DNA"/>
</dbReference>
<evidence type="ECO:0000256" key="4">
    <source>
        <dbReference type="ARBA" id="ARBA00022692"/>
    </source>
</evidence>
<feature type="transmembrane region" description="Helical" evidence="9">
    <location>
        <begin position="339"/>
        <end position="361"/>
    </location>
</feature>
<evidence type="ECO:0000256" key="9">
    <source>
        <dbReference type="SAM" id="Phobius"/>
    </source>
</evidence>
<evidence type="ECO:0000256" key="8">
    <source>
        <dbReference type="SAM" id="MobiDB-lite"/>
    </source>
</evidence>
<dbReference type="InterPro" id="IPR003663">
    <property type="entry name" value="Sugar/inositol_transpt"/>
</dbReference>
<keyword evidence="4 9" id="KW-0812">Transmembrane</keyword>
<dbReference type="InterPro" id="IPR050360">
    <property type="entry name" value="MFS_Sugar_Transporters"/>
</dbReference>
<keyword evidence="5 9" id="KW-1133">Transmembrane helix</keyword>
<feature type="transmembrane region" description="Helical" evidence="9">
    <location>
        <begin position="275"/>
        <end position="295"/>
    </location>
</feature>
<keyword evidence="11" id="KW-0762">Sugar transport</keyword>
<keyword evidence="3 7" id="KW-0813">Transport</keyword>
<dbReference type="PANTHER" id="PTHR48022">
    <property type="entry name" value="PLASTIDIC GLUCOSE TRANSPORTER 4"/>
    <property type="match status" value="1"/>
</dbReference>
<organism evidence="11 12">
    <name type="scientific">Cucurbitaria berberidis CBS 394.84</name>
    <dbReference type="NCBI Taxonomy" id="1168544"/>
    <lineage>
        <taxon>Eukaryota</taxon>
        <taxon>Fungi</taxon>
        <taxon>Dikarya</taxon>
        <taxon>Ascomycota</taxon>
        <taxon>Pezizomycotina</taxon>
        <taxon>Dothideomycetes</taxon>
        <taxon>Pleosporomycetidae</taxon>
        <taxon>Pleosporales</taxon>
        <taxon>Pleosporineae</taxon>
        <taxon>Cucurbitariaceae</taxon>
        <taxon>Cucurbitaria</taxon>
    </lineage>
</organism>
<evidence type="ECO:0000256" key="7">
    <source>
        <dbReference type="RuleBase" id="RU003346"/>
    </source>
</evidence>
<reference evidence="11" key="1">
    <citation type="submission" date="2020-01" db="EMBL/GenBank/DDBJ databases">
        <authorList>
            <consortium name="DOE Joint Genome Institute"/>
            <person name="Haridas S."/>
            <person name="Albert R."/>
            <person name="Binder M."/>
            <person name="Bloem J."/>
            <person name="Labutti K."/>
            <person name="Salamov A."/>
            <person name="Andreopoulos B."/>
            <person name="Baker S.E."/>
            <person name="Barry K."/>
            <person name="Bills G."/>
            <person name="Bluhm B.H."/>
            <person name="Cannon C."/>
            <person name="Castanera R."/>
            <person name="Culley D.E."/>
            <person name="Daum C."/>
            <person name="Ezra D."/>
            <person name="Gonzalez J.B."/>
            <person name="Henrissat B."/>
            <person name="Kuo A."/>
            <person name="Liang C."/>
            <person name="Lipzen A."/>
            <person name="Lutzoni F."/>
            <person name="Magnuson J."/>
            <person name="Mondo S."/>
            <person name="Nolan M."/>
            <person name="Ohm R."/>
            <person name="Pangilinan J."/>
            <person name="Park H.-J."/>
            <person name="Ramirez L."/>
            <person name="Alfaro M."/>
            <person name="Sun H."/>
            <person name="Tritt A."/>
            <person name="Yoshinaga Y."/>
            <person name="Zwiers L.-H."/>
            <person name="Turgeon B.G."/>
            <person name="Goodwin S.B."/>
            <person name="Spatafora J.W."/>
            <person name="Crous P.W."/>
            <person name="Grigoriev I.V."/>
        </authorList>
    </citation>
    <scope>NUCLEOTIDE SEQUENCE</scope>
    <source>
        <strain evidence="11">CBS 394.84</strain>
    </source>
</reference>
<dbReference type="AlphaFoldDB" id="A0A9P4L7T3"/>